<dbReference type="Pfam" id="PF00899">
    <property type="entry name" value="ThiF"/>
    <property type="match status" value="1"/>
</dbReference>
<keyword evidence="4" id="KW-0067">ATP-binding</keyword>
<comment type="function">
    <text evidence="6">Catalyzes the adenylation by ATP of the carboxyl group of the C-terminal glycine of sulfur carrier protein MoaD.</text>
</comment>
<keyword evidence="15" id="KW-1185">Reference proteome</keyword>
<accession>W0EZT9</accession>
<dbReference type="eggNOG" id="COG0476">
    <property type="taxonomic scope" value="Bacteria"/>
</dbReference>
<evidence type="ECO:0000256" key="12">
    <source>
        <dbReference type="ARBA" id="ARBA00078531"/>
    </source>
</evidence>
<reference evidence="14 15" key="1">
    <citation type="submission" date="2013-12" db="EMBL/GenBank/DDBJ databases">
        <authorList>
            <consortium name="DOE Joint Genome Institute"/>
            <person name="Eisen J."/>
            <person name="Huntemann M."/>
            <person name="Han J."/>
            <person name="Chen A."/>
            <person name="Kyrpides N."/>
            <person name="Mavromatis K."/>
            <person name="Markowitz V."/>
            <person name="Palaniappan K."/>
            <person name="Ivanova N."/>
            <person name="Schaumberg A."/>
            <person name="Pati A."/>
            <person name="Liolios K."/>
            <person name="Nordberg H.P."/>
            <person name="Cantor M.N."/>
            <person name="Hua S.X."/>
            <person name="Woyke T."/>
        </authorList>
    </citation>
    <scope>NUCLEOTIDE SEQUENCE [LARGE SCALE GENOMIC DNA]</scope>
    <source>
        <strain evidence="15">DSM 19437</strain>
    </source>
</reference>
<dbReference type="SUPFAM" id="SSF69572">
    <property type="entry name" value="Activating enzymes of the ubiquitin-like proteins"/>
    <property type="match status" value="1"/>
</dbReference>
<evidence type="ECO:0000256" key="8">
    <source>
        <dbReference type="ARBA" id="ARBA00066884"/>
    </source>
</evidence>
<dbReference type="GO" id="GO:0008146">
    <property type="term" value="F:sulfotransferase activity"/>
    <property type="evidence" value="ECO:0007669"/>
    <property type="project" value="TreeGrafter"/>
</dbReference>
<name>W0EZT9_9BACT</name>
<proteinExistence type="inferred from homology"/>
<dbReference type="GO" id="GO:0005829">
    <property type="term" value="C:cytosol"/>
    <property type="evidence" value="ECO:0007669"/>
    <property type="project" value="TreeGrafter"/>
</dbReference>
<dbReference type="Gene3D" id="3.40.250.10">
    <property type="entry name" value="Rhodanese-like domain"/>
    <property type="match status" value="1"/>
</dbReference>
<dbReference type="KEGG" id="nso:NIASO_16465"/>
<evidence type="ECO:0000256" key="7">
    <source>
        <dbReference type="ARBA" id="ARBA00063809"/>
    </source>
</evidence>
<evidence type="ECO:0000313" key="15">
    <source>
        <dbReference type="Proteomes" id="UP000003586"/>
    </source>
</evidence>
<keyword evidence="2" id="KW-0808">Transferase</keyword>
<dbReference type="GO" id="GO:0008641">
    <property type="term" value="F:ubiquitin-like modifier activating enzyme activity"/>
    <property type="evidence" value="ECO:0007669"/>
    <property type="project" value="InterPro"/>
</dbReference>
<dbReference type="FunFam" id="3.40.50.720:FF:000033">
    <property type="entry name" value="Adenylyltransferase and sulfurtransferase MOCS3"/>
    <property type="match status" value="1"/>
</dbReference>
<evidence type="ECO:0000256" key="11">
    <source>
        <dbReference type="ARBA" id="ARBA00075328"/>
    </source>
</evidence>
<evidence type="ECO:0000313" key="14">
    <source>
        <dbReference type="EMBL" id="AHF16315.1"/>
    </source>
</evidence>
<comment type="subunit">
    <text evidence="7">Homodimer. Forms a stable heterotetrameric complex of 2 MoeB and 2 MoaD during adenylation of MoaD.</text>
</comment>
<dbReference type="CDD" id="cd00158">
    <property type="entry name" value="RHOD"/>
    <property type="match status" value="1"/>
</dbReference>
<evidence type="ECO:0000256" key="10">
    <source>
        <dbReference type="ARBA" id="ARBA00075110"/>
    </source>
</evidence>
<dbReference type="GO" id="GO:0061605">
    <property type="term" value="F:molybdopterin-synthase adenylyltransferase activity"/>
    <property type="evidence" value="ECO:0007669"/>
    <property type="project" value="UniProtKB-EC"/>
</dbReference>
<dbReference type="HOGENOM" id="CLU_013325_1_0_10"/>
<evidence type="ECO:0000256" key="9">
    <source>
        <dbReference type="ARBA" id="ARBA00073635"/>
    </source>
</evidence>
<evidence type="ECO:0000256" key="1">
    <source>
        <dbReference type="ARBA" id="ARBA00009919"/>
    </source>
</evidence>
<dbReference type="SUPFAM" id="SSF52821">
    <property type="entry name" value="Rhodanese/Cell cycle control phosphatase"/>
    <property type="match status" value="1"/>
</dbReference>
<dbReference type="GO" id="GO:0004792">
    <property type="term" value="F:thiosulfate-cyanide sulfurtransferase activity"/>
    <property type="evidence" value="ECO:0007669"/>
    <property type="project" value="TreeGrafter"/>
</dbReference>
<dbReference type="Gene3D" id="3.40.50.720">
    <property type="entry name" value="NAD(P)-binding Rossmann-like Domain"/>
    <property type="match status" value="1"/>
</dbReference>
<sequence length="372" mass="40983">MFEKEVYERYQRQLILKDFGEAAQQRLLDARALVIGAGGLGCPVLQYLAAAGVGCIGIIDDDVVALSNLHRQVLYNADDIGKPKVICAADHLKKLNPMVRITVYNERLTSANALCILHEYDIIIDGSDNFETRYLVNDACVLLDKPLIYGAVSQYEGQVAVWNVLSSGGKRSANYRDLFPEPPAPFLVPNCNEAGVLGVLPAIIGSMMAAEAIKWITGIGVLLVNRILNYSFLCQQFHEMEMEPQPETRELIPADEAAFLQKHYAPACPASQEVTPAEFDELLAAGKILVIDVREPGEPPLLTAFQPQSVPMSGIEGLLALSEKEVVVFCQSGQRSMRAVHQLTKKFNATYRIRSLKGGILAWLDQQKIKNT</sequence>
<evidence type="ECO:0000256" key="4">
    <source>
        <dbReference type="ARBA" id="ARBA00022840"/>
    </source>
</evidence>
<dbReference type="CDD" id="cd00757">
    <property type="entry name" value="ThiF_MoeB_HesA_family"/>
    <property type="match status" value="1"/>
</dbReference>
<dbReference type="RefSeq" id="WP_008587287.1">
    <property type="nucleotide sequence ID" value="NZ_CP007035.1"/>
</dbReference>
<dbReference type="STRING" id="929713.NIASO_16465"/>
<dbReference type="InterPro" id="IPR000594">
    <property type="entry name" value="ThiF_NAD_FAD-bd"/>
</dbReference>
<dbReference type="InterPro" id="IPR035985">
    <property type="entry name" value="Ubiquitin-activating_enz"/>
</dbReference>
<evidence type="ECO:0000256" key="2">
    <source>
        <dbReference type="ARBA" id="ARBA00022679"/>
    </source>
</evidence>
<comment type="similarity">
    <text evidence="1">Belongs to the HesA/MoeB/ThiF family.</text>
</comment>
<dbReference type="InterPro" id="IPR001763">
    <property type="entry name" value="Rhodanese-like_dom"/>
</dbReference>
<evidence type="ECO:0000256" key="6">
    <source>
        <dbReference type="ARBA" id="ARBA00055169"/>
    </source>
</evidence>
<comment type="catalytic activity">
    <reaction evidence="5">
        <text>[molybdopterin-synthase sulfur-carrier protein]-C-terminal Gly-Gly + ATP + H(+) = [molybdopterin-synthase sulfur-carrier protein]-C-terminal Gly-Gly-AMP + diphosphate</text>
        <dbReference type="Rhea" id="RHEA:43616"/>
        <dbReference type="Rhea" id="RHEA-COMP:12159"/>
        <dbReference type="Rhea" id="RHEA-COMP:12202"/>
        <dbReference type="ChEBI" id="CHEBI:15378"/>
        <dbReference type="ChEBI" id="CHEBI:30616"/>
        <dbReference type="ChEBI" id="CHEBI:33019"/>
        <dbReference type="ChEBI" id="CHEBI:90618"/>
        <dbReference type="ChEBI" id="CHEBI:90778"/>
        <dbReference type="EC" id="2.7.7.80"/>
    </reaction>
</comment>
<protein>
    <recommendedName>
        <fullName evidence="9">Molybdopterin-synthase adenylyltransferase</fullName>
        <ecNumber evidence="8">2.7.7.80</ecNumber>
    </recommendedName>
    <alternativeName>
        <fullName evidence="12">MoaD protein adenylase</fullName>
    </alternativeName>
    <alternativeName>
        <fullName evidence="10">Molybdopterin-converting factor subunit 1 adenylase</fullName>
    </alternativeName>
    <alternativeName>
        <fullName evidence="11">Sulfur carrier protein MoaD adenylyltransferase</fullName>
    </alternativeName>
</protein>
<dbReference type="GO" id="GO:0005524">
    <property type="term" value="F:ATP binding"/>
    <property type="evidence" value="ECO:0007669"/>
    <property type="project" value="UniProtKB-KW"/>
</dbReference>
<feature type="domain" description="Rhodanese" evidence="13">
    <location>
        <begin position="284"/>
        <end position="368"/>
    </location>
</feature>
<dbReference type="InterPro" id="IPR045886">
    <property type="entry name" value="ThiF/MoeB/HesA"/>
</dbReference>
<evidence type="ECO:0000256" key="5">
    <source>
        <dbReference type="ARBA" id="ARBA00052218"/>
    </source>
</evidence>
<evidence type="ECO:0000256" key="3">
    <source>
        <dbReference type="ARBA" id="ARBA00022741"/>
    </source>
</evidence>
<dbReference type="PANTHER" id="PTHR10953">
    <property type="entry name" value="UBIQUITIN-ACTIVATING ENZYME E1"/>
    <property type="match status" value="1"/>
</dbReference>
<dbReference type="PANTHER" id="PTHR10953:SF102">
    <property type="entry name" value="ADENYLYLTRANSFERASE AND SULFURTRANSFERASE MOCS3"/>
    <property type="match status" value="1"/>
</dbReference>
<dbReference type="InterPro" id="IPR036873">
    <property type="entry name" value="Rhodanese-like_dom_sf"/>
</dbReference>
<dbReference type="EMBL" id="CP007035">
    <property type="protein sequence ID" value="AHF16315.1"/>
    <property type="molecule type" value="Genomic_DNA"/>
</dbReference>
<organism evidence="14 15">
    <name type="scientific">Niabella soli DSM 19437</name>
    <dbReference type="NCBI Taxonomy" id="929713"/>
    <lineage>
        <taxon>Bacteria</taxon>
        <taxon>Pseudomonadati</taxon>
        <taxon>Bacteroidota</taxon>
        <taxon>Chitinophagia</taxon>
        <taxon>Chitinophagales</taxon>
        <taxon>Chitinophagaceae</taxon>
        <taxon>Niabella</taxon>
    </lineage>
</organism>
<keyword evidence="3" id="KW-0547">Nucleotide-binding</keyword>
<dbReference type="EC" id="2.7.7.80" evidence="8"/>
<evidence type="ECO:0000259" key="13">
    <source>
        <dbReference type="PROSITE" id="PS50206"/>
    </source>
</evidence>
<dbReference type="PROSITE" id="PS50206">
    <property type="entry name" value="RHODANESE_3"/>
    <property type="match status" value="1"/>
</dbReference>
<dbReference type="Proteomes" id="UP000003586">
    <property type="component" value="Chromosome"/>
</dbReference>
<gene>
    <name evidence="14" type="ORF">NIASO_16465</name>
</gene>
<dbReference type="Pfam" id="PF00581">
    <property type="entry name" value="Rhodanese"/>
    <property type="match status" value="1"/>
</dbReference>
<dbReference type="OrthoDB" id="9804286at2"/>
<dbReference type="AlphaFoldDB" id="W0EZT9"/>